<dbReference type="Proteomes" id="UP001152888">
    <property type="component" value="Unassembled WGS sequence"/>
</dbReference>
<dbReference type="AlphaFoldDB" id="A0A9P0NYS2"/>
<proteinExistence type="predicted"/>
<dbReference type="Pfam" id="PF23271">
    <property type="entry name" value="HEAT_GCN1"/>
    <property type="match status" value="2"/>
</dbReference>
<evidence type="ECO:0000259" key="4">
    <source>
        <dbReference type="Pfam" id="PF23271"/>
    </source>
</evidence>
<protein>
    <recommendedName>
        <fullName evidence="4">Stalled ribosome sensor GCN1-like HEAT repeats region domain-containing protein</fullName>
    </recommendedName>
</protein>
<reference evidence="5" key="1">
    <citation type="submission" date="2022-03" db="EMBL/GenBank/DDBJ databases">
        <authorList>
            <person name="Sayadi A."/>
        </authorList>
    </citation>
    <scope>NUCLEOTIDE SEQUENCE</scope>
</reference>
<dbReference type="GO" id="GO:0010265">
    <property type="term" value="P:SCF complex assembly"/>
    <property type="evidence" value="ECO:0007669"/>
    <property type="project" value="InterPro"/>
</dbReference>
<keyword evidence="6" id="KW-1185">Reference proteome</keyword>
<dbReference type="InterPro" id="IPR016024">
    <property type="entry name" value="ARM-type_fold"/>
</dbReference>
<feature type="region of interest" description="Disordered" evidence="3">
    <location>
        <begin position="313"/>
        <end position="332"/>
    </location>
</feature>
<dbReference type="Gene3D" id="1.25.10.10">
    <property type="entry name" value="Leucine-rich Repeat Variant"/>
    <property type="match status" value="1"/>
</dbReference>
<sequence>MANVSYQIDNVLEKMSSSDKDLRLMATDDLMTVLQNDTIKFDDVSEGKIVTKLLKLLEDKNGEVQNLAVECLGPLVKKVKNCEVEHIVEILCFNMQAFKQQLRDISSIGLKTVIAELIQAPSGFSFKMFEKITGRLIATIERQDDVSVQLEALDMITDLLFRFGPVLHKFHDSILAALLPQVCSQRQAVRKRTISACSNLVLSCNHFLYAKLVDHLYDGLCVDKNNSQIRTYVQCIAAVCRQSDHKFEEYISKFVPLILQCSEADDDELREFCLQAFESFIKQCPKEITKNIPLITDLCLKYMVYDPNYNYDEDDGAGGENDDDEDEENDEYNVDDDMSWKVRRSAVKCLEAIISTRHELLPEFYKVLSPCLIARFKEREENVKSDIFHAYIALLNQTKSTVNVNMDPNAMAMDEEEENPITLLQSQIDLLVKGVKGQMREKSMETRKLCFHLLQELCCVLPGALSTHIGDLIPGILYSLSNKNASSNMKVDALSFIYCLLISHQPQVFHPHIATLLPPVIEAVGDSFYKITAEALNVLQKLIKVIRPLYVEYDLDVTPFTKDIYSCTLLRLRTADVDQEVKVKAISTMGRVICNLGDHLKDELPYCLPLFLDRLKNEITRLTTIKALIKIARSPLGIELPILPETMPVLGLFLRHNETALKLSTLQLINSLINHYHADLSVELLQPIIAELPPLLDESDLHIAQWTLLILKSVATYHPKALGNINDTIMPQILLLVKSPLLQGKSIILNEYSFVTCCRFYHIEIHLVVLFQFYRVIFIIEEKKHSWLQGVFSPDHQGLDLTAGKKLGLRCFFPYNLTLYRSQIRPSLEYYSTKFL</sequence>
<dbReference type="SUPFAM" id="SSF48371">
    <property type="entry name" value="ARM repeat"/>
    <property type="match status" value="1"/>
</dbReference>
<organism evidence="5 6">
    <name type="scientific">Acanthoscelides obtectus</name>
    <name type="common">Bean weevil</name>
    <name type="synonym">Bruchus obtectus</name>
    <dbReference type="NCBI Taxonomy" id="200917"/>
    <lineage>
        <taxon>Eukaryota</taxon>
        <taxon>Metazoa</taxon>
        <taxon>Ecdysozoa</taxon>
        <taxon>Arthropoda</taxon>
        <taxon>Hexapoda</taxon>
        <taxon>Insecta</taxon>
        <taxon>Pterygota</taxon>
        <taxon>Neoptera</taxon>
        <taxon>Endopterygota</taxon>
        <taxon>Coleoptera</taxon>
        <taxon>Polyphaga</taxon>
        <taxon>Cucujiformia</taxon>
        <taxon>Chrysomeloidea</taxon>
        <taxon>Chrysomelidae</taxon>
        <taxon>Bruchinae</taxon>
        <taxon>Bruchini</taxon>
        <taxon>Acanthoscelides</taxon>
    </lineage>
</organism>
<evidence type="ECO:0000313" key="5">
    <source>
        <dbReference type="EMBL" id="CAH1964430.1"/>
    </source>
</evidence>
<dbReference type="OrthoDB" id="6260732at2759"/>
<name>A0A9P0NYS2_ACAOB</name>
<dbReference type="InterPro" id="IPR039852">
    <property type="entry name" value="CAND1/CAND2"/>
</dbReference>
<evidence type="ECO:0000256" key="3">
    <source>
        <dbReference type="SAM" id="MobiDB-lite"/>
    </source>
</evidence>
<comment type="caution">
    <text evidence="5">The sequence shown here is derived from an EMBL/GenBank/DDBJ whole genome shotgun (WGS) entry which is preliminary data.</text>
</comment>
<dbReference type="InterPro" id="IPR011989">
    <property type="entry name" value="ARM-like"/>
</dbReference>
<dbReference type="Pfam" id="PF25782">
    <property type="entry name" value="TPR_CAND1"/>
    <property type="match status" value="1"/>
</dbReference>
<dbReference type="PANTHER" id="PTHR12696">
    <property type="entry name" value="TIP120"/>
    <property type="match status" value="1"/>
</dbReference>
<keyword evidence="2" id="KW-0833">Ubl conjugation pathway</keyword>
<evidence type="ECO:0000313" key="6">
    <source>
        <dbReference type="Proteomes" id="UP001152888"/>
    </source>
</evidence>
<dbReference type="InterPro" id="IPR057546">
    <property type="entry name" value="HEAT_GCN1"/>
</dbReference>
<keyword evidence="1" id="KW-0677">Repeat</keyword>
<dbReference type="EMBL" id="CAKOFQ010006715">
    <property type="protein sequence ID" value="CAH1964430.1"/>
    <property type="molecule type" value="Genomic_DNA"/>
</dbReference>
<feature type="domain" description="Stalled ribosome sensor GCN1-like HEAT repeats region" evidence="4">
    <location>
        <begin position="7"/>
        <end position="104"/>
    </location>
</feature>
<evidence type="ECO:0000256" key="2">
    <source>
        <dbReference type="ARBA" id="ARBA00022786"/>
    </source>
</evidence>
<feature type="domain" description="Stalled ribosome sensor GCN1-like HEAT repeats region" evidence="4">
    <location>
        <begin position="163"/>
        <end position="288"/>
    </location>
</feature>
<accession>A0A9P0NYS2</accession>
<gene>
    <name evidence="5" type="ORF">ACAOBT_LOCUS5795</name>
</gene>
<evidence type="ECO:0000256" key="1">
    <source>
        <dbReference type="ARBA" id="ARBA00022737"/>
    </source>
</evidence>